<evidence type="ECO:0000313" key="2">
    <source>
        <dbReference type="EMBL" id="PIA48361.1"/>
    </source>
</evidence>
<dbReference type="Proteomes" id="UP000230069">
    <property type="component" value="Unassembled WGS sequence"/>
</dbReference>
<dbReference type="InParanoid" id="A0A2G5DXY1"/>
<keyword evidence="1" id="KW-0175">Coiled coil</keyword>
<gene>
    <name evidence="2" type="ORF">AQUCO_01400755v1</name>
</gene>
<name>A0A2G5DXY1_AQUCA</name>
<proteinExistence type="predicted"/>
<evidence type="ECO:0000313" key="3">
    <source>
        <dbReference type="Proteomes" id="UP000230069"/>
    </source>
</evidence>
<accession>A0A2G5DXY1</accession>
<organism evidence="2 3">
    <name type="scientific">Aquilegia coerulea</name>
    <name type="common">Rocky mountain columbine</name>
    <dbReference type="NCBI Taxonomy" id="218851"/>
    <lineage>
        <taxon>Eukaryota</taxon>
        <taxon>Viridiplantae</taxon>
        <taxon>Streptophyta</taxon>
        <taxon>Embryophyta</taxon>
        <taxon>Tracheophyta</taxon>
        <taxon>Spermatophyta</taxon>
        <taxon>Magnoliopsida</taxon>
        <taxon>Ranunculales</taxon>
        <taxon>Ranunculaceae</taxon>
        <taxon>Thalictroideae</taxon>
        <taxon>Aquilegia</taxon>
    </lineage>
</organism>
<dbReference type="AlphaFoldDB" id="A0A2G5DXY1"/>
<sequence>MQVLISVTEVLFQISHQLNLRIANARQENRILVNQNDRLKQILDSTGVGVGDGDGGGDGDAVAEINGEIRAKFLGIKRRCTSLILQLTYVYEQNNALSVMNLSIEEILKYRDNTEPVGFTPRFGFHHPNQQATPYYPISHQQTPPLQLGILANQVLSEHLWYCFNLISTTTTNCIDREI</sequence>
<feature type="coiled-coil region" evidence="1">
    <location>
        <begin position="15"/>
        <end position="42"/>
    </location>
</feature>
<reference evidence="2 3" key="1">
    <citation type="submission" date="2017-09" db="EMBL/GenBank/DDBJ databases">
        <title>WGS assembly of Aquilegia coerulea Goldsmith.</title>
        <authorList>
            <person name="Hodges S."/>
            <person name="Kramer E."/>
            <person name="Nordborg M."/>
            <person name="Tomkins J."/>
            <person name="Borevitz J."/>
            <person name="Derieg N."/>
            <person name="Yan J."/>
            <person name="Mihaltcheva S."/>
            <person name="Hayes R.D."/>
            <person name="Rokhsar D."/>
        </authorList>
    </citation>
    <scope>NUCLEOTIDE SEQUENCE [LARGE SCALE GENOMIC DNA]</scope>
    <source>
        <strain evidence="3">cv. Goldsmith</strain>
    </source>
</reference>
<dbReference type="EMBL" id="KZ305031">
    <property type="protein sequence ID" value="PIA48361.1"/>
    <property type="molecule type" value="Genomic_DNA"/>
</dbReference>
<protein>
    <submittedName>
        <fullName evidence="2">Uncharacterized protein</fullName>
    </submittedName>
</protein>
<evidence type="ECO:0000256" key="1">
    <source>
        <dbReference type="SAM" id="Coils"/>
    </source>
</evidence>
<keyword evidence="3" id="KW-1185">Reference proteome</keyword>